<evidence type="ECO:0000256" key="1">
    <source>
        <dbReference type="SAM" id="MobiDB-lite"/>
    </source>
</evidence>
<proteinExistence type="predicted"/>
<reference evidence="3" key="1">
    <citation type="submission" date="2022-11" db="UniProtKB">
        <authorList>
            <consortium name="WormBaseParasite"/>
        </authorList>
    </citation>
    <scope>IDENTIFICATION</scope>
</reference>
<accession>A0A915HZ36</accession>
<feature type="compositionally biased region" description="Basic and acidic residues" evidence="1">
    <location>
        <begin position="23"/>
        <end position="32"/>
    </location>
</feature>
<dbReference type="Proteomes" id="UP000887565">
    <property type="component" value="Unplaced"/>
</dbReference>
<dbReference type="WBParaSite" id="nRc.2.0.1.t06832-RA">
    <property type="protein sequence ID" value="nRc.2.0.1.t06832-RA"/>
    <property type="gene ID" value="nRc.2.0.1.g06832"/>
</dbReference>
<name>A0A915HZ36_ROMCU</name>
<evidence type="ECO:0000313" key="2">
    <source>
        <dbReference type="Proteomes" id="UP000887565"/>
    </source>
</evidence>
<feature type="region of interest" description="Disordered" evidence="1">
    <location>
        <begin position="1"/>
        <end position="32"/>
    </location>
</feature>
<dbReference type="AlphaFoldDB" id="A0A915HZ36"/>
<evidence type="ECO:0000313" key="3">
    <source>
        <dbReference type="WBParaSite" id="nRc.2.0.1.t06832-RA"/>
    </source>
</evidence>
<protein>
    <submittedName>
        <fullName evidence="3">Uncharacterized protein</fullName>
    </submittedName>
</protein>
<sequence>MLKHRQSSKNVTRTNRHAANCDNKPRVGHPVDNKLRREIAMQIENWTTSGADICIEMERHKEKE</sequence>
<keyword evidence="2" id="KW-1185">Reference proteome</keyword>
<organism evidence="2 3">
    <name type="scientific">Romanomermis culicivorax</name>
    <name type="common">Nematode worm</name>
    <dbReference type="NCBI Taxonomy" id="13658"/>
    <lineage>
        <taxon>Eukaryota</taxon>
        <taxon>Metazoa</taxon>
        <taxon>Ecdysozoa</taxon>
        <taxon>Nematoda</taxon>
        <taxon>Enoplea</taxon>
        <taxon>Dorylaimia</taxon>
        <taxon>Mermithida</taxon>
        <taxon>Mermithoidea</taxon>
        <taxon>Mermithidae</taxon>
        <taxon>Romanomermis</taxon>
    </lineage>
</organism>